<dbReference type="PANTHER" id="PTHR12542:SF117">
    <property type="entry name" value="EXOCYST SUBUNIT EXO70 FAMILY PROTEIN"/>
    <property type="match status" value="1"/>
</dbReference>
<accession>A0A921Q716</accession>
<comment type="similarity">
    <text evidence="1 3">Belongs to the EXO70 family.</text>
</comment>
<evidence type="ECO:0000256" key="1">
    <source>
        <dbReference type="ARBA" id="ARBA00006756"/>
    </source>
</evidence>
<evidence type="ECO:0000313" key="5">
    <source>
        <dbReference type="EMBL" id="KAG0516288.1"/>
    </source>
</evidence>
<name>A0A921Q716_SORBI</name>
<feature type="domain" description="Exocyst complex subunit Exo70 C-terminal" evidence="4">
    <location>
        <begin position="318"/>
        <end position="570"/>
    </location>
</feature>
<proteinExistence type="inferred from homology"/>
<dbReference type="AlphaFoldDB" id="A0A921Q716"/>
<dbReference type="Pfam" id="PF03081">
    <property type="entry name" value="Exo70_C"/>
    <property type="match status" value="1"/>
</dbReference>
<dbReference type="Proteomes" id="UP000807115">
    <property type="component" value="Chromosome 10"/>
</dbReference>
<reference evidence="5" key="2">
    <citation type="submission" date="2020-10" db="EMBL/GenBank/DDBJ databases">
        <authorList>
            <person name="Cooper E.A."/>
            <person name="Brenton Z.W."/>
            <person name="Flinn B.S."/>
            <person name="Jenkins J."/>
            <person name="Shu S."/>
            <person name="Flowers D."/>
            <person name="Luo F."/>
            <person name="Wang Y."/>
            <person name="Xia P."/>
            <person name="Barry K."/>
            <person name="Daum C."/>
            <person name="Lipzen A."/>
            <person name="Yoshinaga Y."/>
            <person name="Schmutz J."/>
            <person name="Saski C."/>
            <person name="Vermerris W."/>
            <person name="Kresovich S."/>
        </authorList>
    </citation>
    <scope>NUCLEOTIDE SEQUENCE</scope>
</reference>
<dbReference type="GO" id="GO:0015031">
    <property type="term" value="P:protein transport"/>
    <property type="evidence" value="ECO:0007669"/>
    <property type="project" value="UniProtKB-KW"/>
</dbReference>
<dbReference type="InterPro" id="IPR016159">
    <property type="entry name" value="Cullin_repeat-like_dom_sf"/>
</dbReference>
<evidence type="ECO:0000313" key="6">
    <source>
        <dbReference type="Proteomes" id="UP000807115"/>
    </source>
</evidence>
<reference evidence="5" key="1">
    <citation type="journal article" date="2019" name="BMC Genomics">
        <title>A new reference genome for Sorghum bicolor reveals high levels of sequence similarity between sweet and grain genotypes: implications for the genetics of sugar metabolism.</title>
        <authorList>
            <person name="Cooper E.A."/>
            <person name="Brenton Z.W."/>
            <person name="Flinn B.S."/>
            <person name="Jenkins J."/>
            <person name="Shu S."/>
            <person name="Flowers D."/>
            <person name="Luo F."/>
            <person name="Wang Y."/>
            <person name="Xia P."/>
            <person name="Barry K."/>
            <person name="Daum C."/>
            <person name="Lipzen A."/>
            <person name="Yoshinaga Y."/>
            <person name="Schmutz J."/>
            <person name="Saski C."/>
            <person name="Vermerris W."/>
            <person name="Kresovich S."/>
        </authorList>
    </citation>
    <scope>NUCLEOTIDE SEQUENCE</scope>
</reference>
<dbReference type="EMBL" id="CM027689">
    <property type="protein sequence ID" value="KAG0516288.1"/>
    <property type="molecule type" value="Genomic_DNA"/>
</dbReference>
<comment type="function">
    <text evidence="3">Component of the exocyst complex.</text>
</comment>
<keyword evidence="3" id="KW-0653">Protein transport</keyword>
<dbReference type="Gene3D" id="1.20.1280.170">
    <property type="entry name" value="Exocyst complex component Exo70"/>
    <property type="match status" value="1"/>
</dbReference>
<dbReference type="GO" id="GO:0006887">
    <property type="term" value="P:exocytosis"/>
    <property type="evidence" value="ECO:0007669"/>
    <property type="project" value="UniProtKB-KW"/>
</dbReference>
<dbReference type="GO" id="GO:0000145">
    <property type="term" value="C:exocyst"/>
    <property type="evidence" value="ECO:0007669"/>
    <property type="project" value="InterPro"/>
</dbReference>
<dbReference type="InterPro" id="IPR004140">
    <property type="entry name" value="Exo70"/>
</dbReference>
<evidence type="ECO:0000259" key="4">
    <source>
        <dbReference type="Pfam" id="PF03081"/>
    </source>
</evidence>
<dbReference type="PANTHER" id="PTHR12542">
    <property type="entry name" value="EXOCYST COMPLEX PROTEIN EXO70"/>
    <property type="match status" value="1"/>
</dbReference>
<comment type="caution">
    <text evidence="5">The sequence shown here is derived from an EMBL/GenBank/DDBJ whole genome shotgun (WGS) entry which is preliminary data.</text>
</comment>
<sequence>MPAGMADAWQGSWRWAVATTNRGGGDPVQLRQPPPQPALLDHHIYDDNCGASSTASGTILSMSNTTTYAPSTAASLPFPFTVATAGGLTDEEKKATMREHIRDLIIHGSRGGGYGAATTPTGAAAGGSSSALGRWLSELQVSWVLHVAQLDAASAGRTFVSRRLQHTARSWVTAIHAIGRCVASFTGWCSSQEQQEEEQALPWPPASELVGFVAATFLLMLPFVDAVVALDDVVGPVSASSDDDYGHGGVISGNKGAVASAHKFRTLTDVRDALAGVSEQVQLWHSCLSSSSCSSSTDAEAARMSGEMRSLLLAKLDKVDEAMRNTRDCIRTHFMSLMTDGHGHDHDYKAASGLHPSPGIHVATQFAARYIIVLSTSYYSYNCSSVDPPTAYEASLCLGENNTSSSTNLNIVIIRSLEESLTRVSQSFPDQSLRFLFMANNFYFLWHQLLSQNLLLDVPTDVLAHKIDSYINSYLQVSWTPVLKPLHSHSSPCCFFFMRYSAQHKFLSEFEKAYVEQKLWKVPDPELRKVLRTAIVDKVISAFTKFLEDGGVSASRVIVSPESLQEMLEELFEG</sequence>
<dbReference type="GO" id="GO:0005546">
    <property type="term" value="F:phosphatidylinositol-4,5-bisphosphate binding"/>
    <property type="evidence" value="ECO:0007669"/>
    <property type="project" value="InterPro"/>
</dbReference>
<keyword evidence="3" id="KW-0268">Exocytosis</keyword>
<evidence type="ECO:0000256" key="2">
    <source>
        <dbReference type="ARBA" id="ARBA00022448"/>
    </source>
</evidence>
<evidence type="ECO:0000256" key="3">
    <source>
        <dbReference type="RuleBase" id="RU365026"/>
    </source>
</evidence>
<organism evidence="5 6">
    <name type="scientific">Sorghum bicolor</name>
    <name type="common">Sorghum</name>
    <name type="synonym">Sorghum vulgare</name>
    <dbReference type="NCBI Taxonomy" id="4558"/>
    <lineage>
        <taxon>Eukaryota</taxon>
        <taxon>Viridiplantae</taxon>
        <taxon>Streptophyta</taxon>
        <taxon>Embryophyta</taxon>
        <taxon>Tracheophyta</taxon>
        <taxon>Spermatophyta</taxon>
        <taxon>Magnoliopsida</taxon>
        <taxon>Liliopsida</taxon>
        <taxon>Poales</taxon>
        <taxon>Poaceae</taxon>
        <taxon>PACMAD clade</taxon>
        <taxon>Panicoideae</taxon>
        <taxon>Andropogonodae</taxon>
        <taxon>Andropogoneae</taxon>
        <taxon>Sorghinae</taxon>
        <taxon>Sorghum</taxon>
    </lineage>
</organism>
<dbReference type="InterPro" id="IPR046364">
    <property type="entry name" value="Exo70_C"/>
</dbReference>
<protein>
    <recommendedName>
        <fullName evidence="3">Exocyst subunit Exo70 family protein</fullName>
    </recommendedName>
</protein>
<dbReference type="SUPFAM" id="SSF74788">
    <property type="entry name" value="Cullin repeat-like"/>
    <property type="match status" value="1"/>
</dbReference>
<gene>
    <name evidence="5" type="ORF">BDA96_10G349200</name>
</gene>
<keyword evidence="2 3" id="KW-0813">Transport</keyword>